<organism evidence="1 2">
    <name type="scientific">Gulo gulo</name>
    <name type="common">Wolverine</name>
    <name type="synonym">Gluton</name>
    <dbReference type="NCBI Taxonomy" id="48420"/>
    <lineage>
        <taxon>Eukaryota</taxon>
        <taxon>Metazoa</taxon>
        <taxon>Chordata</taxon>
        <taxon>Craniata</taxon>
        <taxon>Vertebrata</taxon>
        <taxon>Euteleostomi</taxon>
        <taxon>Mammalia</taxon>
        <taxon>Eutheria</taxon>
        <taxon>Laurasiatheria</taxon>
        <taxon>Carnivora</taxon>
        <taxon>Caniformia</taxon>
        <taxon>Musteloidea</taxon>
        <taxon>Mustelidae</taxon>
        <taxon>Guloninae</taxon>
        <taxon>Gulo</taxon>
    </lineage>
</organism>
<dbReference type="EMBL" id="CYRY02010032">
    <property type="protein sequence ID" value="VCW78172.1"/>
    <property type="molecule type" value="Genomic_DNA"/>
</dbReference>
<name>A0A9X9LP71_GULGU</name>
<gene>
    <name evidence="1" type="ORF">BN2614_LOCUS1</name>
</gene>
<protein>
    <submittedName>
        <fullName evidence="1">Uncharacterized protein</fullName>
    </submittedName>
</protein>
<comment type="caution">
    <text evidence="1">The sequence shown here is derived from an EMBL/GenBank/DDBJ whole genome shotgun (WGS) entry which is preliminary data.</text>
</comment>
<dbReference type="Proteomes" id="UP000269945">
    <property type="component" value="Unassembled WGS sequence"/>
</dbReference>
<proteinExistence type="predicted"/>
<evidence type="ECO:0000313" key="2">
    <source>
        <dbReference type="Proteomes" id="UP000269945"/>
    </source>
</evidence>
<sequence length="42" mass="4885">MVRHQQITKCLLWEVLEVLERRGGHGSHRPHLTELCPSAKTH</sequence>
<dbReference type="AlphaFoldDB" id="A0A9X9LP71"/>
<accession>A0A9X9LP71</accession>
<reference evidence="1 2" key="1">
    <citation type="submission" date="2018-10" db="EMBL/GenBank/DDBJ databases">
        <authorList>
            <person name="Ekblom R."/>
            <person name="Jareborg N."/>
        </authorList>
    </citation>
    <scope>NUCLEOTIDE SEQUENCE [LARGE SCALE GENOMIC DNA]</scope>
    <source>
        <tissue evidence="1">Muscle</tissue>
    </source>
</reference>
<keyword evidence="2" id="KW-1185">Reference proteome</keyword>
<evidence type="ECO:0000313" key="1">
    <source>
        <dbReference type="EMBL" id="VCW78172.1"/>
    </source>
</evidence>